<name>A0AAP0GEW4_9ASPA</name>
<proteinExistence type="predicted"/>
<accession>A0AAP0GEW4</accession>
<keyword evidence="2" id="KW-1185">Reference proteome</keyword>
<sequence length="115" mass="12959">MTSVVSELTWIESLLGDLGAKLSSHATLFCDSQAAIHIAKNPVFREHTKHIEVDCHFIWENVQLRKLDLRHVPTTYQIVDILTKALPQPLYFQFLSKLGFLQLVCPACGGVSKKL</sequence>
<protein>
    <submittedName>
        <fullName evidence="1">Uncharacterized protein</fullName>
    </submittedName>
</protein>
<dbReference type="EMBL" id="JBBWWQ010000001">
    <property type="protein sequence ID" value="KAK8956523.1"/>
    <property type="molecule type" value="Genomic_DNA"/>
</dbReference>
<dbReference type="PANTHER" id="PTHR11439">
    <property type="entry name" value="GAG-POL-RELATED RETROTRANSPOSON"/>
    <property type="match status" value="1"/>
</dbReference>
<dbReference type="AlphaFoldDB" id="A0AAP0GEW4"/>
<gene>
    <name evidence="1" type="ORF">KSP39_PZI001309</name>
</gene>
<dbReference type="Proteomes" id="UP001418222">
    <property type="component" value="Unassembled WGS sequence"/>
</dbReference>
<dbReference type="CDD" id="cd09272">
    <property type="entry name" value="RNase_HI_RT_Ty1"/>
    <property type="match status" value="1"/>
</dbReference>
<evidence type="ECO:0000313" key="1">
    <source>
        <dbReference type="EMBL" id="KAK8956523.1"/>
    </source>
</evidence>
<evidence type="ECO:0000313" key="2">
    <source>
        <dbReference type="Proteomes" id="UP001418222"/>
    </source>
</evidence>
<organism evidence="1 2">
    <name type="scientific">Platanthera zijinensis</name>
    <dbReference type="NCBI Taxonomy" id="2320716"/>
    <lineage>
        <taxon>Eukaryota</taxon>
        <taxon>Viridiplantae</taxon>
        <taxon>Streptophyta</taxon>
        <taxon>Embryophyta</taxon>
        <taxon>Tracheophyta</taxon>
        <taxon>Spermatophyta</taxon>
        <taxon>Magnoliopsida</taxon>
        <taxon>Liliopsida</taxon>
        <taxon>Asparagales</taxon>
        <taxon>Orchidaceae</taxon>
        <taxon>Orchidoideae</taxon>
        <taxon>Orchideae</taxon>
        <taxon>Orchidinae</taxon>
        <taxon>Platanthera</taxon>
    </lineage>
</organism>
<dbReference type="PANTHER" id="PTHR11439:SF463">
    <property type="entry name" value="REVERSE TRANSCRIPTASE TY1_COPIA-TYPE DOMAIN-CONTAINING PROTEIN"/>
    <property type="match status" value="1"/>
</dbReference>
<comment type="caution">
    <text evidence="1">The sequence shown here is derived from an EMBL/GenBank/DDBJ whole genome shotgun (WGS) entry which is preliminary data.</text>
</comment>
<reference evidence="1 2" key="1">
    <citation type="journal article" date="2022" name="Nat. Plants">
        <title>Genomes of leafy and leafless Platanthera orchids illuminate the evolution of mycoheterotrophy.</title>
        <authorList>
            <person name="Li M.H."/>
            <person name="Liu K.W."/>
            <person name="Li Z."/>
            <person name="Lu H.C."/>
            <person name="Ye Q.L."/>
            <person name="Zhang D."/>
            <person name="Wang J.Y."/>
            <person name="Li Y.F."/>
            <person name="Zhong Z.M."/>
            <person name="Liu X."/>
            <person name="Yu X."/>
            <person name="Liu D.K."/>
            <person name="Tu X.D."/>
            <person name="Liu B."/>
            <person name="Hao Y."/>
            <person name="Liao X.Y."/>
            <person name="Jiang Y.T."/>
            <person name="Sun W.H."/>
            <person name="Chen J."/>
            <person name="Chen Y.Q."/>
            <person name="Ai Y."/>
            <person name="Zhai J.W."/>
            <person name="Wu S.S."/>
            <person name="Zhou Z."/>
            <person name="Hsiao Y.Y."/>
            <person name="Wu W.L."/>
            <person name="Chen Y.Y."/>
            <person name="Lin Y.F."/>
            <person name="Hsu J.L."/>
            <person name="Li C.Y."/>
            <person name="Wang Z.W."/>
            <person name="Zhao X."/>
            <person name="Zhong W.Y."/>
            <person name="Ma X.K."/>
            <person name="Ma L."/>
            <person name="Huang J."/>
            <person name="Chen G.Z."/>
            <person name="Huang M.Z."/>
            <person name="Huang L."/>
            <person name="Peng D.H."/>
            <person name="Luo Y.B."/>
            <person name="Zou S.Q."/>
            <person name="Chen S.P."/>
            <person name="Lan S."/>
            <person name="Tsai W.C."/>
            <person name="Van de Peer Y."/>
            <person name="Liu Z.J."/>
        </authorList>
    </citation>
    <scope>NUCLEOTIDE SEQUENCE [LARGE SCALE GENOMIC DNA]</scope>
    <source>
        <strain evidence="1">Lor287</strain>
    </source>
</reference>